<dbReference type="GO" id="GO:0003864">
    <property type="term" value="F:3-methyl-2-oxobutanoate hydroxymethyltransferase activity"/>
    <property type="evidence" value="ECO:0007669"/>
    <property type="project" value="UniProtKB-EC"/>
</dbReference>
<sequence>MARKKLTVYDYLNCKGKRQLSNLFVHTVDEAAAAEEAGIDYIVGAHDVPQYEINATLNDVKRMRKAAPNCFMQSGSSIPPASEYEAIKSAHEYLSFGVDCIYVGNLSLKWIKAMRRENIPTISHVGLIPGKSTWIGGFRAIGKTAEEAIGVLRHTLELQDAGVIGVEFEVVPPKVAAIVTKKTDIIIMSMGSGSDCDAQFLFSNDVLGWTEGHTPRHARVYRNFKKEYERLQKERVSAFKEFHQDTI</sequence>
<dbReference type="InterPro" id="IPR040442">
    <property type="entry name" value="Pyrv_kinase-like_dom_sf"/>
</dbReference>
<protein>
    <recommendedName>
        <fullName evidence="2">3-methyl-2-oxobutanoate hydroxymethyltransferase</fullName>
        <ecNumber evidence="2">2.1.2.11</ecNumber>
    </recommendedName>
</protein>
<reference evidence="4" key="1">
    <citation type="submission" date="2018-05" db="EMBL/GenBank/DDBJ databases">
        <authorList>
            <person name="Lanie J.A."/>
            <person name="Ng W.-L."/>
            <person name="Kazmierczak K.M."/>
            <person name="Andrzejewski T.M."/>
            <person name="Davidsen T.M."/>
            <person name="Wayne K.J."/>
            <person name="Tettelin H."/>
            <person name="Glass J.I."/>
            <person name="Rusch D."/>
            <person name="Podicherti R."/>
            <person name="Tsui H.-C.T."/>
            <person name="Winkler M.E."/>
        </authorList>
    </citation>
    <scope>NUCLEOTIDE SEQUENCE</scope>
</reference>
<dbReference type="GO" id="GO:0015940">
    <property type="term" value="P:pantothenate biosynthetic process"/>
    <property type="evidence" value="ECO:0007669"/>
    <property type="project" value="InterPro"/>
</dbReference>
<evidence type="ECO:0000256" key="3">
    <source>
        <dbReference type="ARBA" id="ARBA00022679"/>
    </source>
</evidence>
<dbReference type="PANTHER" id="PTHR20881">
    <property type="entry name" value="3-METHYL-2-OXOBUTANOATE HYDROXYMETHYLTRANSFERASE"/>
    <property type="match status" value="1"/>
</dbReference>
<keyword evidence="3" id="KW-0808">Transferase</keyword>
<dbReference type="EC" id="2.1.2.11" evidence="2"/>
<name>A0A382RJQ0_9ZZZZ</name>
<comment type="similarity">
    <text evidence="1">Belongs to the PanB family.</text>
</comment>
<dbReference type="Gene3D" id="3.20.20.60">
    <property type="entry name" value="Phosphoenolpyruvate-binding domains"/>
    <property type="match status" value="1"/>
</dbReference>
<organism evidence="4">
    <name type="scientific">marine metagenome</name>
    <dbReference type="NCBI Taxonomy" id="408172"/>
    <lineage>
        <taxon>unclassified sequences</taxon>
        <taxon>metagenomes</taxon>
        <taxon>ecological metagenomes</taxon>
    </lineage>
</organism>
<dbReference type="Pfam" id="PF02548">
    <property type="entry name" value="Pantoate_transf"/>
    <property type="match status" value="1"/>
</dbReference>
<evidence type="ECO:0000256" key="2">
    <source>
        <dbReference type="ARBA" id="ARBA00012618"/>
    </source>
</evidence>
<dbReference type="PANTHER" id="PTHR20881:SF0">
    <property type="entry name" value="3-METHYL-2-OXOBUTANOATE HYDROXYMETHYLTRANSFERASE"/>
    <property type="match status" value="1"/>
</dbReference>
<accession>A0A382RJQ0</accession>
<dbReference type="SUPFAM" id="SSF51621">
    <property type="entry name" value="Phosphoenolpyruvate/pyruvate domain"/>
    <property type="match status" value="1"/>
</dbReference>
<dbReference type="EMBL" id="UINC01121575">
    <property type="protein sequence ID" value="SVC96841.1"/>
    <property type="molecule type" value="Genomic_DNA"/>
</dbReference>
<dbReference type="AlphaFoldDB" id="A0A382RJQ0"/>
<dbReference type="GO" id="GO:0000287">
    <property type="term" value="F:magnesium ion binding"/>
    <property type="evidence" value="ECO:0007669"/>
    <property type="project" value="TreeGrafter"/>
</dbReference>
<feature type="non-terminal residue" evidence="4">
    <location>
        <position position="1"/>
    </location>
</feature>
<gene>
    <name evidence="4" type="ORF">METZ01_LOCUS349695</name>
</gene>
<evidence type="ECO:0000313" key="4">
    <source>
        <dbReference type="EMBL" id="SVC96841.1"/>
    </source>
</evidence>
<evidence type="ECO:0000256" key="1">
    <source>
        <dbReference type="ARBA" id="ARBA00008676"/>
    </source>
</evidence>
<dbReference type="InterPro" id="IPR015813">
    <property type="entry name" value="Pyrv/PenolPyrv_kinase-like_dom"/>
</dbReference>
<dbReference type="InterPro" id="IPR003700">
    <property type="entry name" value="Pantoate_hydroxy_MeTrfase"/>
</dbReference>
<feature type="non-terminal residue" evidence="4">
    <location>
        <position position="247"/>
    </location>
</feature>
<proteinExistence type="inferred from homology"/>